<evidence type="ECO:0000259" key="6">
    <source>
        <dbReference type="Pfam" id="PF16889"/>
    </source>
</evidence>
<name>A0A078M3B0_9STAP</name>
<dbReference type="RefSeq" id="WP_035808277.1">
    <property type="nucleotide sequence ID" value="NZ_CCSE01000001.1"/>
</dbReference>
<feature type="domain" description="Heparin-sulfate lyase N-terminal" evidence="6">
    <location>
        <begin position="25"/>
        <end position="286"/>
    </location>
</feature>
<evidence type="ECO:0000256" key="3">
    <source>
        <dbReference type="ARBA" id="ARBA00022764"/>
    </source>
</evidence>
<dbReference type="InterPro" id="IPR031680">
    <property type="entry name" value="Hepar_II_III_N"/>
</dbReference>
<dbReference type="OrthoDB" id="7335480at2"/>
<evidence type="ECO:0000256" key="4">
    <source>
        <dbReference type="ARBA" id="ARBA00023239"/>
    </source>
</evidence>
<dbReference type="Pfam" id="PF07940">
    <property type="entry name" value="Hepar_II_III_C"/>
    <property type="match status" value="1"/>
</dbReference>
<dbReference type="GO" id="GO:0016829">
    <property type="term" value="F:lyase activity"/>
    <property type="evidence" value="ECO:0007669"/>
    <property type="project" value="UniProtKB-KW"/>
</dbReference>
<evidence type="ECO:0000256" key="2">
    <source>
        <dbReference type="ARBA" id="ARBA00022729"/>
    </source>
</evidence>
<reference evidence="7 8" key="1">
    <citation type="submission" date="2014-07" db="EMBL/GenBank/DDBJ databases">
        <authorList>
            <person name="Urmite Genomes Urmite Genomes"/>
        </authorList>
    </citation>
    <scope>NUCLEOTIDE SEQUENCE [LARGE SCALE GENOMIC DNA]</scope>
    <source>
        <strain evidence="7 8">13MG44_air</strain>
    </source>
</reference>
<evidence type="ECO:0000313" key="7">
    <source>
        <dbReference type="EMBL" id="CDZ99677.1"/>
    </source>
</evidence>
<dbReference type="PANTHER" id="PTHR39210">
    <property type="entry name" value="HEPARIN-SULFATE LYASE"/>
    <property type="match status" value="1"/>
</dbReference>
<evidence type="ECO:0000256" key="1">
    <source>
        <dbReference type="ARBA" id="ARBA00004418"/>
    </source>
</evidence>
<evidence type="ECO:0000313" key="8">
    <source>
        <dbReference type="Proteomes" id="UP000044136"/>
    </source>
</evidence>
<comment type="subcellular location">
    <subcellularLocation>
        <location evidence="1">Periplasm</location>
    </subcellularLocation>
</comment>
<accession>A0A078M3B0</accession>
<dbReference type="STRING" id="1461582.BN1048_00597"/>
<dbReference type="SUPFAM" id="SSF48230">
    <property type="entry name" value="Chondroitin AC/alginate lyase"/>
    <property type="match status" value="1"/>
</dbReference>
<dbReference type="Pfam" id="PF16889">
    <property type="entry name" value="Hepar_II_III_N"/>
    <property type="match status" value="1"/>
</dbReference>
<dbReference type="PANTHER" id="PTHR39210:SF1">
    <property type="entry name" value="HEPARIN-SULFATE LYASE"/>
    <property type="match status" value="1"/>
</dbReference>
<gene>
    <name evidence="7" type="ORF">BN1048_00597</name>
</gene>
<organism evidence="7 8">
    <name type="scientific">Jeotgalicoccus saudimassiliensis</name>
    <dbReference type="NCBI Taxonomy" id="1461582"/>
    <lineage>
        <taxon>Bacteria</taxon>
        <taxon>Bacillati</taxon>
        <taxon>Bacillota</taxon>
        <taxon>Bacilli</taxon>
        <taxon>Bacillales</taxon>
        <taxon>Staphylococcaceae</taxon>
        <taxon>Jeotgalicoccus</taxon>
    </lineage>
</organism>
<dbReference type="AlphaFoldDB" id="A0A078M3B0"/>
<proteinExistence type="predicted"/>
<keyword evidence="4" id="KW-0456">Lyase</keyword>
<keyword evidence="2" id="KW-0732">Signal</keyword>
<dbReference type="InterPro" id="IPR012480">
    <property type="entry name" value="Hepar_II_III_C"/>
</dbReference>
<dbReference type="EMBL" id="CCSE01000001">
    <property type="protein sequence ID" value="CDZ99677.1"/>
    <property type="molecule type" value="Genomic_DNA"/>
</dbReference>
<dbReference type="HOGENOM" id="CLU_491485_0_0_9"/>
<keyword evidence="8" id="KW-1185">Reference proteome</keyword>
<dbReference type="Proteomes" id="UP000044136">
    <property type="component" value="Unassembled WGS sequence"/>
</dbReference>
<sequence length="548" mass="64480">MSNIALHEHIKSLPEELIRSFENHNKDKKVKVDNVLNNVIQVWPNLPDIKFSSTFNWDEQDDKSGNTFQLYLQSLRFLNDLIVIYYEENDDLVLNKIYEISSSWIEYARLKPNNDMIWYDHPTAVRAQILIQFMYIVIKKNIDINLDKYFNILESHIDVLTDSKNYNFNNHGLMMDRSLLLIGNFLNRKDLMTTGISRSTEAFWYNYSSKGIHLENSPEYHLLVTKLYKKIQKYLELSSLSYSEHILSYLEKADNYFNVLVRPDGYLPPIGDSSEIKYDLSNKHYEHLNDGELGLNIYQRNNEIPLYLTFISGYSSRVHKHLDDLSITLNYNFKNYLVDPGKYNYSSSPIRKYMMRETSHSTLFFKKYKYKRTNENRFTRKVRTNGYYHGENFSILSGINESFNNGVKLERKVIVFKHYDLIVLIDKGHIEKPSTLIQNFNLHQDVLVKKGRNEALLRNKGDSVKIQQFLNTNLKLIKGEDEKVIAKNTLKTGKEINTKQLQFSKLSSNDDFDFITALNLKNYSIDIKVVKNKMLKILIDNEEFNISV</sequence>
<evidence type="ECO:0000259" key="5">
    <source>
        <dbReference type="Pfam" id="PF07940"/>
    </source>
</evidence>
<dbReference type="Gene3D" id="1.50.10.100">
    <property type="entry name" value="Chondroitin AC/alginate lyase"/>
    <property type="match status" value="1"/>
</dbReference>
<protein>
    <submittedName>
        <fullName evidence="7">Heparinase II/III-like protein</fullName>
    </submittedName>
</protein>
<dbReference type="InterPro" id="IPR008929">
    <property type="entry name" value="Chondroitin_lyas"/>
</dbReference>
<keyword evidence="3" id="KW-0574">Periplasm</keyword>
<dbReference type="eggNOG" id="COG0627">
    <property type="taxonomic scope" value="Bacteria"/>
</dbReference>
<dbReference type="GO" id="GO:0042597">
    <property type="term" value="C:periplasmic space"/>
    <property type="evidence" value="ECO:0007669"/>
    <property type="project" value="UniProtKB-SubCell"/>
</dbReference>
<dbReference type="Gene3D" id="2.70.98.70">
    <property type="match status" value="1"/>
</dbReference>
<feature type="domain" description="Heparinase II/III-like C-terminal" evidence="5">
    <location>
        <begin position="308"/>
        <end position="469"/>
    </location>
</feature>